<accession>A0A4V1Y014</accession>
<evidence type="ECO:0000313" key="2">
    <source>
        <dbReference type="EMBL" id="RYP88659.1"/>
    </source>
</evidence>
<dbReference type="GO" id="GO:0003676">
    <property type="term" value="F:nucleic acid binding"/>
    <property type="evidence" value="ECO:0007669"/>
    <property type="project" value="InterPro"/>
</dbReference>
<dbReference type="GO" id="GO:0006304">
    <property type="term" value="P:DNA modification"/>
    <property type="evidence" value="ECO:0007669"/>
    <property type="project" value="InterPro"/>
</dbReference>
<dbReference type="SUPFAM" id="SSF53335">
    <property type="entry name" value="S-adenosyl-L-methionine-dependent methyltransferases"/>
    <property type="match status" value="1"/>
</dbReference>
<dbReference type="Proteomes" id="UP000295198">
    <property type="component" value="Unassembled WGS sequence"/>
</dbReference>
<dbReference type="GO" id="GO:0004519">
    <property type="term" value="F:endonuclease activity"/>
    <property type="evidence" value="ECO:0007669"/>
    <property type="project" value="UniProtKB-KW"/>
</dbReference>
<keyword evidence="3" id="KW-1185">Reference proteome</keyword>
<reference evidence="2 3" key="1">
    <citation type="submission" date="2019-01" db="EMBL/GenBank/DDBJ databases">
        <title>Nocardioides guangzhouensis sp. nov., an actinobacterium isolated from soil.</title>
        <authorList>
            <person name="Fu Y."/>
            <person name="Cai Y."/>
            <person name="Lin Z."/>
            <person name="Chen P."/>
        </authorList>
    </citation>
    <scope>NUCLEOTIDE SEQUENCE [LARGE SCALE GENOMIC DNA]</scope>
    <source>
        <strain evidence="2 3">130</strain>
    </source>
</reference>
<protein>
    <submittedName>
        <fullName evidence="2">Restriction endonuclease</fullName>
    </submittedName>
</protein>
<feature type="domain" description="Type II methyltransferase M.TaqI-like" evidence="1">
    <location>
        <begin position="3"/>
        <end position="85"/>
    </location>
</feature>
<keyword evidence="2" id="KW-0378">Hydrolase</keyword>
<dbReference type="GO" id="GO:0009007">
    <property type="term" value="F:site-specific DNA-methyltransferase (adenine-specific) activity"/>
    <property type="evidence" value="ECO:0007669"/>
    <property type="project" value="UniProtKB-EC"/>
</dbReference>
<dbReference type="RefSeq" id="WP_134713498.1">
    <property type="nucleotide sequence ID" value="NZ_SDKM01000002.1"/>
</dbReference>
<dbReference type="AlphaFoldDB" id="A0A4V1Y014"/>
<evidence type="ECO:0000313" key="3">
    <source>
        <dbReference type="Proteomes" id="UP000295198"/>
    </source>
</evidence>
<keyword evidence="2" id="KW-0540">Nuclease</keyword>
<dbReference type="Gene3D" id="3.40.50.150">
    <property type="entry name" value="Vaccinia Virus protein VP39"/>
    <property type="match status" value="1"/>
</dbReference>
<organism evidence="2 3">
    <name type="scientific">Nocardioides guangzhouensis</name>
    <dbReference type="NCBI Taxonomy" id="2497878"/>
    <lineage>
        <taxon>Bacteria</taxon>
        <taxon>Bacillati</taxon>
        <taxon>Actinomycetota</taxon>
        <taxon>Actinomycetes</taxon>
        <taxon>Propionibacteriales</taxon>
        <taxon>Nocardioidaceae</taxon>
        <taxon>Nocardioides</taxon>
    </lineage>
</organism>
<name>A0A4V1Y014_9ACTN</name>
<evidence type="ECO:0000259" key="1">
    <source>
        <dbReference type="Pfam" id="PF07669"/>
    </source>
</evidence>
<dbReference type="EMBL" id="SDKM01000002">
    <property type="protein sequence ID" value="RYP88659.1"/>
    <property type="molecule type" value="Genomic_DNA"/>
</dbReference>
<dbReference type="PROSITE" id="PS00092">
    <property type="entry name" value="N6_MTASE"/>
    <property type="match status" value="1"/>
</dbReference>
<dbReference type="InterPro" id="IPR002052">
    <property type="entry name" value="DNA_methylase_N6_adenine_CS"/>
</dbReference>
<dbReference type="GO" id="GO:0032259">
    <property type="term" value="P:methylation"/>
    <property type="evidence" value="ECO:0007669"/>
    <property type="project" value="InterPro"/>
</dbReference>
<dbReference type="InterPro" id="IPR029063">
    <property type="entry name" value="SAM-dependent_MTases_sf"/>
</dbReference>
<proteinExistence type="predicted"/>
<comment type="caution">
    <text evidence="2">The sequence shown here is derived from an EMBL/GenBank/DDBJ whole genome shotgun (WGS) entry which is preliminary data.</text>
</comment>
<sequence>MSRKFDVVIGNPPYQEDSVGESTHNMPIYDKFMDAAYEVGTKAVLITPARFLFNAGYTNKDWNAKMLADPHVSVPIYVPNSGELFPGTDIKGGVVVTYRDASKEGEPIGTFTKYPELNSILHRVSGRGDGSLTQLEITNDRQYRFTDLMHSENPQARSLMSEGNPYKPDARTFTRLPFLWHASRPEDGHQYAQILGRFGTARTTRWIRRAYIDGPQSFDKFKVAVPKANGSGTFGETLSQLVVLDPGVGVQGTFITIGAFDSRDAAEACEKYIKSKFARTMLGVSKVTQDNPARTWKHVPLQDFTDSSDIDWNKSIPEIDAQLYAKYGLDAEEIAFVEANVKPME</sequence>
<dbReference type="InterPro" id="IPR011639">
    <property type="entry name" value="MethylTrfase_TaqI-like_dom"/>
</dbReference>
<dbReference type="OrthoDB" id="9782445at2"/>
<keyword evidence="2" id="KW-0255">Endonuclease</keyword>
<dbReference type="Pfam" id="PF07669">
    <property type="entry name" value="Eco57I"/>
    <property type="match status" value="1"/>
</dbReference>
<gene>
    <name evidence="2" type="ORF">EKO23_01855</name>
</gene>